<evidence type="ECO:0000313" key="2">
    <source>
        <dbReference type="Proteomes" id="UP001341840"/>
    </source>
</evidence>
<evidence type="ECO:0000313" key="1">
    <source>
        <dbReference type="EMBL" id="MED6111455.1"/>
    </source>
</evidence>
<keyword evidence="2" id="KW-1185">Reference proteome</keyword>
<comment type="caution">
    <text evidence="1">The sequence shown here is derived from an EMBL/GenBank/DDBJ whole genome shotgun (WGS) entry which is preliminary data.</text>
</comment>
<dbReference type="EMBL" id="JASCZI010000381">
    <property type="protein sequence ID" value="MED6111455.1"/>
    <property type="molecule type" value="Genomic_DNA"/>
</dbReference>
<dbReference type="Proteomes" id="UP001341840">
    <property type="component" value="Unassembled WGS sequence"/>
</dbReference>
<proteinExistence type="predicted"/>
<reference evidence="1 2" key="1">
    <citation type="journal article" date="2023" name="Plants (Basel)">
        <title>Bridging the Gap: Combining Genomics and Transcriptomics Approaches to Understand Stylosanthes scabra, an Orphan Legume from the Brazilian Caatinga.</title>
        <authorList>
            <person name="Ferreira-Neto J.R.C."/>
            <person name="da Silva M.D."/>
            <person name="Binneck E."/>
            <person name="de Melo N.F."/>
            <person name="da Silva R.H."/>
            <person name="de Melo A.L.T.M."/>
            <person name="Pandolfi V."/>
            <person name="Bustamante F.O."/>
            <person name="Brasileiro-Vidal A.C."/>
            <person name="Benko-Iseppon A.M."/>
        </authorList>
    </citation>
    <scope>NUCLEOTIDE SEQUENCE [LARGE SCALE GENOMIC DNA]</scope>
    <source>
        <tissue evidence="1">Leaves</tissue>
    </source>
</reference>
<protein>
    <submittedName>
        <fullName evidence="1">Uncharacterized protein</fullName>
    </submittedName>
</protein>
<accession>A0ABU6QIK1</accession>
<organism evidence="1 2">
    <name type="scientific">Stylosanthes scabra</name>
    <dbReference type="NCBI Taxonomy" id="79078"/>
    <lineage>
        <taxon>Eukaryota</taxon>
        <taxon>Viridiplantae</taxon>
        <taxon>Streptophyta</taxon>
        <taxon>Embryophyta</taxon>
        <taxon>Tracheophyta</taxon>
        <taxon>Spermatophyta</taxon>
        <taxon>Magnoliopsida</taxon>
        <taxon>eudicotyledons</taxon>
        <taxon>Gunneridae</taxon>
        <taxon>Pentapetalae</taxon>
        <taxon>rosids</taxon>
        <taxon>fabids</taxon>
        <taxon>Fabales</taxon>
        <taxon>Fabaceae</taxon>
        <taxon>Papilionoideae</taxon>
        <taxon>50 kb inversion clade</taxon>
        <taxon>dalbergioids sensu lato</taxon>
        <taxon>Dalbergieae</taxon>
        <taxon>Pterocarpus clade</taxon>
        <taxon>Stylosanthes</taxon>
    </lineage>
</organism>
<sequence>MSYSETPRHSRSTILHSIKDLRMPPSPYPRHPRLSSDVNSTVSVKDFYIYKLFYNCVVIAIWPVVGKECEVGMHQCPLGMGEALVVAGGRLNDAWVGHDTPPLHEYRGGSCGTSWQYESRWRRSRHSAI</sequence>
<gene>
    <name evidence="1" type="ORF">PIB30_052468</name>
</gene>
<name>A0ABU6QIK1_9FABA</name>